<evidence type="ECO:0000313" key="2">
    <source>
        <dbReference type="Proteomes" id="UP000823561"/>
    </source>
</evidence>
<accession>A0AAV6G755</accession>
<dbReference type="Proteomes" id="UP000823561">
    <property type="component" value="Chromosome 15"/>
</dbReference>
<proteinExistence type="predicted"/>
<evidence type="ECO:0000313" key="1">
    <source>
        <dbReference type="EMBL" id="KAG5269330.1"/>
    </source>
</evidence>
<dbReference type="AlphaFoldDB" id="A0AAV6G755"/>
<sequence length="101" mass="11418">MSKPVERQLPLKACEDSREVVMTAFMPTGGGVEADVLKEYESTAGTLQGHTHEDLSQGSEGKSTFALIWRVVLLSKCHFTTEMESDYTRCRIFWIYLVTKL</sequence>
<gene>
    <name evidence="1" type="ORF">AALO_G00200810</name>
</gene>
<dbReference type="EMBL" id="JADWDJ010000015">
    <property type="protein sequence ID" value="KAG5269330.1"/>
    <property type="molecule type" value="Genomic_DNA"/>
</dbReference>
<keyword evidence="2" id="KW-1185">Reference proteome</keyword>
<comment type="caution">
    <text evidence="1">The sequence shown here is derived from an EMBL/GenBank/DDBJ whole genome shotgun (WGS) entry which is preliminary data.</text>
</comment>
<organism evidence="1 2">
    <name type="scientific">Alosa alosa</name>
    <name type="common">allis shad</name>
    <dbReference type="NCBI Taxonomy" id="278164"/>
    <lineage>
        <taxon>Eukaryota</taxon>
        <taxon>Metazoa</taxon>
        <taxon>Chordata</taxon>
        <taxon>Craniata</taxon>
        <taxon>Vertebrata</taxon>
        <taxon>Euteleostomi</taxon>
        <taxon>Actinopterygii</taxon>
        <taxon>Neopterygii</taxon>
        <taxon>Teleostei</taxon>
        <taxon>Clupei</taxon>
        <taxon>Clupeiformes</taxon>
        <taxon>Clupeoidei</taxon>
        <taxon>Clupeidae</taxon>
        <taxon>Alosa</taxon>
    </lineage>
</organism>
<reference evidence="1" key="1">
    <citation type="submission" date="2020-10" db="EMBL/GenBank/DDBJ databases">
        <title>Chromosome-scale genome assembly of the Allis shad, Alosa alosa.</title>
        <authorList>
            <person name="Margot Z."/>
            <person name="Christophe K."/>
            <person name="Cabau C."/>
            <person name="Louis A."/>
            <person name="Berthelot C."/>
            <person name="Parey E."/>
            <person name="Roest Crollius H."/>
            <person name="Montfort J."/>
            <person name="Robinson-Rechavi M."/>
            <person name="Bucao C."/>
            <person name="Bouchez O."/>
            <person name="Gislard M."/>
            <person name="Lluch J."/>
            <person name="Milhes M."/>
            <person name="Lampietro C."/>
            <person name="Lopez Roques C."/>
            <person name="Donnadieu C."/>
            <person name="Braasch I."/>
            <person name="Desvignes T."/>
            <person name="Postlethwait J."/>
            <person name="Bobe J."/>
            <person name="Guiguen Y."/>
        </authorList>
    </citation>
    <scope>NUCLEOTIDE SEQUENCE</scope>
    <source>
        <strain evidence="1">M-15738</strain>
        <tissue evidence="1">Blood</tissue>
    </source>
</reference>
<protein>
    <submittedName>
        <fullName evidence="1">Uncharacterized protein</fullName>
    </submittedName>
</protein>
<name>A0AAV6G755_9TELE</name>